<dbReference type="Gramene" id="QL02p014642:mrna">
    <property type="protein sequence ID" value="QL02p014642:mrna"/>
    <property type="gene ID" value="QL02p014642"/>
</dbReference>
<dbReference type="Proteomes" id="UP000594261">
    <property type="component" value="Chromosome 2"/>
</dbReference>
<reference evidence="3" key="1">
    <citation type="journal article" date="2016" name="G3 (Bethesda)">
        <title>First Draft Assembly and Annotation of the Genome of a California Endemic Oak Quercus lobata Nee (Fagaceae).</title>
        <authorList>
            <person name="Sork V.L."/>
            <person name="Fitz-Gibbon S.T."/>
            <person name="Puiu D."/>
            <person name="Crepeau M."/>
            <person name="Gugger P.F."/>
            <person name="Sherman R."/>
            <person name="Stevens K."/>
            <person name="Langley C.H."/>
            <person name="Pellegrini M."/>
            <person name="Salzberg S.L."/>
        </authorList>
    </citation>
    <scope>NUCLEOTIDE SEQUENCE [LARGE SCALE GENOMIC DNA]</scope>
    <source>
        <strain evidence="3">cv. SW786</strain>
    </source>
</reference>
<dbReference type="EnsemblPlants" id="QL02p014642:mrna">
    <property type="protein sequence ID" value="QL02p014642:mrna"/>
    <property type="gene ID" value="QL02p014642"/>
</dbReference>
<reference evidence="2" key="2">
    <citation type="submission" date="2021-01" db="UniProtKB">
        <authorList>
            <consortium name="EnsemblPlants"/>
        </authorList>
    </citation>
    <scope>IDENTIFICATION</scope>
</reference>
<dbReference type="Pfam" id="PF14111">
    <property type="entry name" value="DUF4283"/>
    <property type="match status" value="1"/>
</dbReference>
<accession>A0A7N2KT68</accession>
<dbReference type="InterPro" id="IPR040256">
    <property type="entry name" value="At4g02000-like"/>
</dbReference>
<protein>
    <recommendedName>
        <fullName evidence="1">DUF4283 domain-containing protein</fullName>
    </recommendedName>
</protein>
<organism evidence="2 3">
    <name type="scientific">Quercus lobata</name>
    <name type="common">Valley oak</name>
    <dbReference type="NCBI Taxonomy" id="97700"/>
    <lineage>
        <taxon>Eukaryota</taxon>
        <taxon>Viridiplantae</taxon>
        <taxon>Streptophyta</taxon>
        <taxon>Embryophyta</taxon>
        <taxon>Tracheophyta</taxon>
        <taxon>Spermatophyta</taxon>
        <taxon>Magnoliopsida</taxon>
        <taxon>eudicotyledons</taxon>
        <taxon>Gunneridae</taxon>
        <taxon>Pentapetalae</taxon>
        <taxon>rosids</taxon>
        <taxon>fabids</taxon>
        <taxon>Fagales</taxon>
        <taxon>Fagaceae</taxon>
        <taxon>Quercus</taxon>
    </lineage>
</organism>
<dbReference type="PANTHER" id="PTHR31286:SF167">
    <property type="entry name" value="OS09G0268800 PROTEIN"/>
    <property type="match status" value="1"/>
</dbReference>
<evidence type="ECO:0000313" key="2">
    <source>
        <dbReference type="EnsemblPlants" id="QL02p014642:mrna"/>
    </source>
</evidence>
<name>A0A7N2KT68_QUELO</name>
<feature type="domain" description="DUF4283" evidence="1">
    <location>
        <begin position="65"/>
        <end position="143"/>
    </location>
</feature>
<evidence type="ECO:0000259" key="1">
    <source>
        <dbReference type="Pfam" id="PF14111"/>
    </source>
</evidence>
<keyword evidence="3" id="KW-1185">Reference proteome</keyword>
<dbReference type="InterPro" id="IPR025558">
    <property type="entry name" value="DUF4283"/>
</dbReference>
<dbReference type="AlphaFoldDB" id="A0A7N2KT68"/>
<sequence length="409" mass="47298">MDEFLQFAQLEGSVVGNCDDFLDAPCLTCNLVRRSDSVKAIVMNVWKTYLEHAGFVLPKIHKSGEYIIVAKFLTSCYLIVEAVVRTFQQRWRSMNGYKIRNLGDHRVLFVFDNSSDVERIIKNQPWSFDKHLVVLQTFEEFSKLKDLVFDKALFRVQVHDIAESIWETIGEVRRSPESTDDDGGNFIRERFTVDITLPLCRGRVFKLKNGEKSWVCFQYERYGRLKHYDKQCELWIRSKSSPTTDKRQFDSYLRAAPYQTVVGKSDTVTEDDKERINAVINSKGLVTAETSTEQAMKEIYSHSIKILDFSLPNKTELILIENEALSTLTESNEGINSSLILVPNLEKMVEPKKMFETARPLEKETPYYHKSSLWDSTLTNVNVRPNPRTRHEPNTGFFRLELDLNGFGS</sequence>
<evidence type="ECO:0000313" key="3">
    <source>
        <dbReference type="Proteomes" id="UP000594261"/>
    </source>
</evidence>
<dbReference type="InParanoid" id="A0A7N2KT68"/>
<proteinExistence type="predicted"/>
<dbReference type="PANTHER" id="PTHR31286">
    <property type="entry name" value="GLYCINE-RICH CELL WALL STRUCTURAL PROTEIN 1.8-LIKE"/>
    <property type="match status" value="1"/>
</dbReference>